<dbReference type="KEGG" id="gms:SOIL9_71960"/>
<organism evidence="1 2">
    <name type="scientific">Gemmata massiliana</name>
    <dbReference type="NCBI Taxonomy" id="1210884"/>
    <lineage>
        <taxon>Bacteria</taxon>
        <taxon>Pseudomonadati</taxon>
        <taxon>Planctomycetota</taxon>
        <taxon>Planctomycetia</taxon>
        <taxon>Gemmatales</taxon>
        <taxon>Gemmataceae</taxon>
        <taxon>Gemmata</taxon>
    </lineage>
</organism>
<reference evidence="1 2" key="1">
    <citation type="submission" date="2019-05" db="EMBL/GenBank/DDBJ databases">
        <authorList>
            <consortium name="Science for Life Laboratories"/>
        </authorList>
    </citation>
    <scope>NUCLEOTIDE SEQUENCE [LARGE SCALE GENOMIC DNA]</scope>
    <source>
        <strain evidence="1">Soil9</strain>
    </source>
</reference>
<sequence length="45" mass="5141">MLVIVSQMPPHHRGCFDHTMQLICLKFRQIDVVAAEYSPRTGPNC</sequence>
<dbReference type="Proteomes" id="UP000464178">
    <property type="component" value="Chromosome"/>
</dbReference>
<keyword evidence="2" id="KW-1185">Reference proteome</keyword>
<dbReference type="AlphaFoldDB" id="A0A6P2DLP9"/>
<accession>A0A6P2DLP9</accession>
<protein>
    <submittedName>
        <fullName evidence="1">Uncharacterized protein</fullName>
    </submittedName>
</protein>
<proteinExistence type="predicted"/>
<dbReference type="EMBL" id="LR593886">
    <property type="protein sequence ID" value="VTS03399.1"/>
    <property type="molecule type" value="Genomic_DNA"/>
</dbReference>
<name>A0A6P2DLP9_9BACT</name>
<gene>
    <name evidence="1" type="ORF">SOIL9_71960</name>
</gene>
<evidence type="ECO:0000313" key="2">
    <source>
        <dbReference type="Proteomes" id="UP000464178"/>
    </source>
</evidence>
<evidence type="ECO:0000313" key="1">
    <source>
        <dbReference type="EMBL" id="VTS03399.1"/>
    </source>
</evidence>